<dbReference type="PANTHER" id="PTHR38600">
    <property type="entry name" value="TRANSCRIPTIONAL REGULATORY PROTEIN"/>
    <property type="match status" value="1"/>
</dbReference>
<dbReference type="Gene3D" id="1.10.10.10">
    <property type="entry name" value="Winged helix-like DNA-binding domain superfamily/Winged helix DNA-binding domain"/>
    <property type="match status" value="1"/>
</dbReference>
<evidence type="ECO:0000313" key="2">
    <source>
        <dbReference type="EMBL" id="OWQ96297.1"/>
    </source>
</evidence>
<dbReference type="CDD" id="cd00090">
    <property type="entry name" value="HTH_ARSR"/>
    <property type="match status" value="1"/>
</dbReference>
<dbReference type="PROSITE" id="PS50987">
    <property type="entry name" value="HTH_ARSR_2"/>
    <property type="match status" value="1"/>
</dbReference>
<organism evidence="2 3">
    <name type="scientific">Sphingopyxis witflariensis</name>
    <dbReference type="NCBI Taxonomy" id="173675"/>
    <lineage>
        <taxon>Bacteria</taxon>
        <taxon>Pseudomonadati</taxon>
        <taxon>Pseudomonadota</taxon>
        <taxon>Alphaproteobacteria</taxon>
        <taxon>Sphingomonadales</taxon>
        <taxon>Sphingomonadaceae</taxon>
        <taxon>Sphingopyxis</taxon>
    </lineage>
</organism>
<proteinExistence type="predicted"/>
<dbReference type="EMBL" id="NISJ01000006">
    <property type="protein sequence ID" value="OWQ96297.1"/>
    <property type="molecule type" value="Genomic_DNA"/>
</dbReference>
<reference evidence="2 3" key="1">
    <citation type="journal article" date="2002" name="Int. J. Syst. Evol. Microbiol.">
        <title>Sphingopyxis witflariensis sp. nov., isolated from activated sludge.</title>
        <authorList>
            <person name="Kampfer P."/>
            <person name="Witzenberger R."/>
            <person name="Denner E.B."/>
            <person name="Busse H.J."/>
            <person name="Neef A."/>
        </authorList>
    </citation>
    <scope>NUCLEOTIDE SEQUENCE [LARGE SCALE GENOMIC DNA]</scope>
    <source>
        <strain evidence="2 3">DSM 14551</strain>
    </source>
</reference>
<dbReference type="InterPro" id="IPR036390">
    <property type="entry name" value="WH_DNA-bd_sf"/>
</dbReference>
<dbReference type="SMART" id="SM00418">
    <property type="entry name" value="HTH_ARSR"/>
    <property type="match status" value="1"/>
</dbReference>
<dbReference type="PANTHER" id="PTHR38600:SF2">
    <property type="entry name" value="SLL0088 PROTEIN"/>
    <property type="match status" value="1"/>
</dbReference>
<dbReference type="PRINTS" id="PR00778">
    <property type="entry name" value="HTHARSR"/>
</dbReference>
<dbReference type="AlphaFoldDB" id="A0A246JTN9"/>
<protein>
    <submittedName>
        <fullName evidence="2">Transcriptional regulator</fullName>
    </submittedName>
</protein>
<dbReference type="RefSeq" id="WP_088473045.1">
    <property type="nucleotide sequence ID" value="NZ_NISJ01000006.1"/>
</dbReference>
<evidence type="ECO:0000313" key="3">
    <source>
        <dbReference type="Proteomes" id="UP000197097"/>
    </source>
</evidence>
<comment type="caution">
    <text evidence="2">The sequence shown here is derived from an EMBL/GenBank/DDBJ whole genome shotgun (WGS) entry which is preliminary data.</text>
</comment>
<dbReference type="InterPro" id="IPR011991">
    <property type="entry name" value="ArsR-like_HTH"/>
</dbReference>
<keyword evidence="3" id="KW-1185">Reference proteome</keyword>
<sequence>MVKQQPALDSLFHALADPTRRAVVGRLLSGGAPVTRLAEPFAMGLPAFMKHLSVLEASGLIRSEKRGRVRTCHLNADRLATAEDWLGEQRAVWQGRTDRLAAFVESQHPGSEE</sequence>
<feature type="domain" description="HTH arsR-type" evidence="1">
    <location>
        <begin position="1"/>
        <end position="94"/>
    </location>
</feature>
<dbReference type="SUPFAM" id="SSF46785">
    <property type="entry name" value="Winged helix' DNA-binding domain"/>
    <property type="match status" value="1"/>
</dbReference>
<evidence type="ECO:0000259" key="1">
    <source>
        <dbReference type="PROSITE" id="PS50987"/>
    </source>
</evidence>
<dbReference type="Proteomes" id="UP000197097">
    <property type="component" value="Unassembled WGS sequence"/>
</dbReference>
<dbReference type="InterPro" id="IPR001845">
    <property type="entry name" value="HTH_ArsR_DNA-bd_dom"/>
</dbReference>
<accession>A0A246JTN9</accession>
<name>A0A246JTN9_9SPHN</name>
<gene>
    <name evidence="2" type="ORF">CDQ91_12340</name>
</gene>
<dbReference type="OrthoDB" id="7391478at2"/>
<dbReference type="GO" id="GO:0003700">
    <property type="term" value="F:DNA-binding transcription factor activity"/>
    <property type="evidence" value="ECO:0007669"/>
    <property type="project" value="InterPro"/>
</dbReference>
<dbReference type="InterPro" id="IPR036388">
    <property type="entry name" value="WH-like_DNA-bd_sf"/>
</dbReference>
<dbReference type="NCBIfam" id="NF033788">
    <property type="entry name" value="HTH_metalloreg"/>
    <property type="match status" value="1"/>
</dbReference>
<dbReference type="Pfam" id="PF12840">
    <property type="entry name" value="HTH_20"/>
    <property type="match status" value="1"/>
</dbReference>